<dbReference type="EMBL" id="CCKQ01015535">
    <property type="protein sequence ID" value="CDW87351.1"/>
    <property type="molecule type" value="Genomic_DNA"/>
</dbReference>
<dbReference type="Proteomes" id="UP000039865">
    <property type="component" value="Unassembled WGS sequence"/>
</dbReference>
<evidence type="ECO:0000313" key="6">
    <source>
        <dbReference type="Proteomes" id="UP000039865"/>
    </source>
</evidence>
<evidence type="ECO:0000256" key="1">
    <source>
        <dbReference type="ARBA" id="ARBA00022737"/>
    </source>
</evidence>
<dbReference type="PROSITE" id="PS50303">
    <property type="entry name" value="PUM_HD"/>
    <property type="match status" value="1"/>
</dbReference>
<dbReference type="OrthoDB" id="313298at2759"/>
<dbReference type="PANTHER" id="PTHR12537:SF13">
    <property type="entry name" value="PUMILIO HOMOLOGY DOMAIN FAMILY MEMBER 4"/>
    <property type="match status" value="1"/>
</dbReference>
<dbReference type="SMART" id="SM00025">
    <property type="entry name" value="Pumilio"/>
    <property type="match status" value="8"/>
</dbReference>
<feature type="compositionally biased region" description="Polar residues" evidence="3">
    <location>
        <begin position="1"/>
        <end position="14"/>
    </location>
</feature>
<name>A0A078AYZ1_STYLE</name>
<accession>A0A078AYZ1</accession>
<keyword evidence="6" id="KW-1185">Reference proteome</keyword>
<reference evidence="5 6" key="1">
    <citation type="submission" date="2014-06" db="EMBL/GenBank/DDBJ databases">
        <authorList>
            <person name="Swart Estienne"/>
        </authorList>
    </citation>
    <scope>NUCLEOTIDE SEQUENCE [LARGE SCALE GENOMIC DNA]</scope>
    <source>
        <strain evidence="5 6">130c</strain>
    </source>
</reference>
<dbReference type="InterPro" id="IPR033133">
    <property type="entry name" value="PUM-HD"/>
</dbReference>
<keyword evidence="1" id="KW-0677">Repeat</keyword>
<dbReference type="InterPro" id="IPR016024">
    <property type="entry name" value="ARM-type_fold"/>
</dbReference>
<dbReference type="Gene3D" id="1.25.10.10">
    <property type="entry name" value="Leucine-rich Repeat Variant"/>
    <property type="match status" value="1"/>
</dbReference>
<feature type="region of interest" description="Disordered" evidence="3">
    <location>
        <begin position="720"/>
        <end position="760"/>
    </location>
</feature>
<dbReference type="InterPro" id="IPR011989">
    <property type="entry name" value="ARM-like"/>
</dbReference>
<organism evidence="5 6">
    <name type="scientific">Stylonychia lemnae</name>
    <name type="common">Ciliate</name>
    <dbReference type="NCBI Taxonomy" id="5949"/>
    <lineage>
        <taxon>Eukaryota</taxon>
        <taxon>Sar</taxon>
        <taxon>Alveolata</taxon>
        <taxon>Ciliophora</taxon>
        <taxon>Intramacronucleata</taxon>
        <taxon>Spirotrichea</taxon>
        <taxon>Stichotrichia</taxon>
        <taxon>Sporadotrichida</taxon>
        <taxon>Oxytrichidae</taxon>
        <taxon>Stylonychinae</taxon>
        <taxon>Stylonychia</taxon>
    </lineage>
</organism>
<dbReference type="InterPro" id="IPR001313">
    <property type="entry name" value="Pumilio_RNA-bd_rpt"/>
</dbReference>
<dbReference type="GO" id="GO:0003729">
    <property type="term" value="F:mRNA binding"/>
    <property type="evidence" value="ECO:0007669"/>
    <property type="project" value="TreeGrafter"/>
</dbReference>
<dbReference type="GO" id="GO:0005737">
    <property type="term" value="C:cytoplasm"/>
    <property type="evidence" value="ECO:0007669"/>
    <property type="project" value="TreeGrafter"/>
</dbReference>
<feature type="compositionally biased region" description="Basic and acidic residues" evidence="3">
    <location>
        <begin position="205"/>
        <end position="215"/>
    </location>
</feature>
<evidence type="ECO:0000256" key="3">
    <source>
        <dbReference type="SAM" id="MobiDB-lite"/>
    </source>
</evidence>
<dbReference type="AlphaFoldDB" id="A0A078AYZ1"/>
<feature type="compositionally biased region" description="Low complexity" evidence="3">
    <location>
        <begin position="729"/>
        <end position="746"/>
    </location>
</feature>
<feature type="repeat" description="Pumilio" evidence="2">
    <location>
        <begin position="540"/>
        <end position="576"/>
    </location>
</feature>
<feature type="region of interest" description="Disordered" evidence="3">
    <location>
        <begin position="196"/>
        <end position="260"/>
    </location>
</feature>
<sequence>MNNKNSSTQIQTPIQGHPIQFSGKGLSPRNEMNKKAETGVERLQRFQVDQLKKFDHDELIDQSQKFADQYQVYNAREREISENQQQFGKDLCLKESQGRLSPKGLQNDNLTRQMNNQQKQDQKIPKLNAMTLFAFRDDDFTSVFSDCFANVSQCGNQEYNGSRGSIDYGNQWGQGIHQNSWLQYYQNDFKKTFYGGPLSTSSQTTHDDDQSDSKRVNQNRRQKDSLNSNTMARLGSIKLGNQQNNQSKRGEESPLNTSGSSLTEEIFNTALSNLEFLSDGDSLDEIGSDRKNSIIPERDLIEQSLKSIPILSELALEKQPSIIKPSTPFEKLSREDQEIINQSDFYCYDQAGCRMLQKRLDEDQDDIFKQALIQRLLPIFQDIMVDQFGNYLTQKILEVSSHEEIKQIISSILPSITEISMSIHGTRAVQFLIEIISKNLSVLDTEMMRIIEFLNQYIKDMSLSVHGNHVIQAFLCIFKSSMNPEDHDQEGSEIYQKYTQFIFDACIRDCIEIGSHKHGCCVMQRCLEKGREVQKLALADVIIQNLHSLIEDPYGNYLVQNVLKLNNLGRNDQIFQMIGSDFIRLSQLKFSSNVIEKCLESRMRNVTVDMILQGSFDQDDQTIVNELGVLQAKNKLARVNYIVDKLIFHQFGNYVLQKIITIAKSEQLRVMMLERIHQLSGELSRTKHGQKVITKLSKMYPQIFNSYNQGTNMIESNNFSQQKVQRKFSQQSQHTQQSNNYSQHNTAGNRHYYQKSSGNGDYMNNYMNQFNTSSGHNGGYNNYKY</sequence>
<proteinExistence type="predicted"/>
<feature type="region of interest" description="Disordered" evidence="3">
    <location>
        <begin position="1"/>
        <end position="32"/>
    </location>
</feature>
<dbReference type="Pfam" id="PF00806">
    <property type="entry name" value="PUF"/>
    <property type="match status" value="6"/>
</dbReference>
<evidence type="ECO:0000259" key="4">
    <source>
        <dbReference type="PROSITE" id="PS50303"/>
    </source>
</evidence>
<feature type="repeat" description="Pumilio" evidence="2">
    <location>
        <begin position="638"/>
        <end position="674"/>
    </location>
</feature>
<evidence type="ECO:0000256" key="2">
    <source>
        <dbReference type="PROSITE-ProRule" id="PRU00317"/>
    </source>
</evidence>
<dbReference type="PANTHER" id="PTHR12537">
    <property type="entry name" value="RNA BINDING PROTEIN PUMILIO-RELATED"/>
    <property type="match status" value="1"/>
</dbReference>
<feature type="repeat" description="Pumilio" evidence="2">
    <location>
        <begin position="375"/>
        <end position="410"/>
    </location>
</feature>
<dbReference type="GO" id="GO:0010608">
    <property type="term" value="P:post-transcriptional regulation of gene expression"/>
    <property type="evidence" value="ECO:0007669"/>
    <property type="project" value="TreeGrafter"/>
</dbReference>
<evidence type="ECO:0000313" key="5">
    <source>
        <dbReference type="EMBL" id="CDW87351.1"/>
    </source>
</evidence>
<dbReference type="InParanoid" id="A0A078AYZ1"/>
<gene>
    <name evidence="5" type="primary">Contig886.g35</name>
    <name evidence="5" type="ORF">STYLEM_16454</name>
</gene>
<feature type="domain" description="PUM-HD" evidence="4">
    <location>
        <begin position="310"/>
        <end position="700"/>
    </location>
</feature>
<dbReference type="SUPFAM" id="SSF48371">
    <property type="entry name" value="ARM repeat"/>
    <property type="match status" value="1"/>
</dbReference>
<dbReference type="PROSITE" id="PS50302">
    <property type="entry name" value="PUM"/>
    <property type="match status" value="3"/>
</dbReference>
<protein>
    <recommendedName>
        <fullName evidence="4">PUM-HD domain-containing protein</fullName>
    </recommendedName>
</protein>